<keyword evidence="1" id="KW-0472">Membrane</keyword>
<name>A0AAV5U170_9BILA</name>
<dbReference type="Proteomes" id="UP001432027">
    <property type="component" value="Unassembled WGS sequence"/>
</dbReference>
<gene>
    <name evidence="2" type="ORF">PENTCL1PPCAC_22272</name>
</gene>
<feature type="non-terminal residue" evidence="2">
    <location>
        <position position="151"/>
    </location>
</feature>
<reference evidence="2" key="1">
    <citation type="submission" date="2023-10" db="EMBL/GenBank/DDBJ databases">
        <title>Genome assembly of Pristionchus species.</title>
        <authorList>
            <person name="Yoshida K."/>
            <person name="Sommer R.J."/>
        </authorList>
    </citation>
    <scope>NUCLEOTIDE SEQUENCE</scope>
    <source>
        <strain evidence="2">RS0144</strain>
    </source>
</reference>
<dbReference type="AlphaFoldDB" id="A0AAV5U170"/>
<keyword evidence="1" id="KW-1133">Transmembrane helix</keyword>
<evidence type="ECO:0000313" key="2">
    <source>
        <dbReference type="EMBL" id="GMT00098.1"/>
    </source>
</evidence>
<keyword evidence="1" id="KW-0812">Transmembrane</keyword>
<keyword evidence="3" id="KW-1185">Reference proteome</keyword>
<comment type="caution">
    <text evidence="2">The sequence shown here is derived from an EMBL/GenBank/DDBJ whole genome shotgun (WGS) entry which is preliminary data.</text>
</comment>
<evidence type="ECO:0000313" key="3">
    <source>
        <dbReference type="Proteomes" id="UP001432027"/>
    </source>
</evidence>
<organism evidence="2 3">
    <name type="scientific">Pristionchus entomophagus</name>
    <dbReference type="NCBI Taxonomy" id="358040"/>
    <lineage>
        <taxon>Eukaryota</taxon>
        <taxon>Metazoa</taxon>
        <taxon>Ecdysozoa</taxon>
        <taxon>Nematoda</taxon>
        <taxon>Chromadorea</taxon>
        <taxon>Rhabditida</taxon>
        <taxon>Rhabditina</taxon>
        <taxon>Diplogasteromorpha</taxon>
        <taxon>Diplogasteroidea</taxon>
        <taxon>Neodiplogasteridae</taxon>
        <taxon>Pristionchus</taxon>
    </lineage>
</organism>
<dbReference type="EMBL" id="BTSX01000005">
    <property type="protein sequence ID" value="GMT00098.1"/>
    <property type="molecule type" value="Genomic_DNA"/>
</dbReference>
<protein>
    <submittedName>
        <fullName evidence="2">Uncharacterized protein</fullName>
    </submittedName>
</protein>
<proteinExistence type="predicted"/>
<feature type="non-terminal residue" evidence="2">
    <location>
        <position position="1"/>
    </location>
</feature>
<accession>A0AAV5U170</accession>
<feature type="transmembrane region" description="Helical" evidence="1">
    <location>
        <begin position="125"/>
        <end position="150"/>
    </location>
</feature>
<sequence length="151" mass="17584">NEIIERLCSDPNAIYFDYLRDFIEFYNGDLKETETDPCTLTTVVNDLKTEDKYTVGASLGKPSPIVNYYVADRIRNIKRLEFVILGLFDADKIDNFWFPRYMGRPAFIPPAPPMKLTYFPFSLKYLLIFFSILWFGFAICAVALAIEIVWH</sequence>
<evidence type="ECO:0000256" key="1">
    <source>
        <dbReference type="SAM" id="Phobius"/>
    </source>
</evidence>